<keyword evidence="1" id="KW-0175">Coiled coil</keyword>
<proteinExistence type="predicted"/>
<sequence>MGDNNEVMWPLCDPAPEDSVDTEKCIIVKAKRGYEREMVGFLKNFGEGYRRSLAVFYSQEAEQKALNQERILRRYIEDLTHYYHALKSGATDAKRPEAPKELYSTDPLEKPENEDVSEMESISSESSPSDTSIDLEFMEKKGMISSDMAKQLVDEGIVTPKGQAVTRNDLKRKSSSELSTNDNNDKHYEAESGTHAKMFSSNEEITAAKMKSVGEEEDSPRKSGTLKSGTTESSSTFESISDKHQKIEHSEQAHGAKILSAKHSSHHEDSSESSASLVTSRTDCSDYDREIEQLQGKLEHLDESLKCRNSELAALLKSKGVVVPDGKSTLLMKEINLTNQINDLKVKLNQLDEAALAPVQLANFCQGLKIATDSKNTANIKEIPANTDDLNFLRQQVFDYNSGQFPQEQQVPELETPRVETIGKTSLVRQTLVPGSARHSPYPSRFEKNMALCDSLIKQFGSGAQLINNLALPSVASFDQSELPF</sequence>
<feature type="region of interest" description="Disordered" evidence="2">
    <location>
        <begin position="90"/>
        <end position="133"/>
    </location>
</feature>
<feature type="compositionally biased region" description="Basic and acidic residues" evidence="2">
    <location>
        <begin position="183"/>
        <end position="194"/>
    </location>
</feature>
<gene>
    <name evidence="3" type="ORF">HERILL_LOCUS1368</name>
</gene>
<evidence type="ECO:0000256" key="1">
    <source>
        <dbReference type="SAM" id="Coils"/>
    </source>
</evidence>
<evidence type="ECO:0000313" key="3">
    <source>
        <dbReference type="EMBL" id="CAD7078077.1"/>
    </source>
</evidence>
<feature type="compositionally biased region" description="Low complexity" evidence="2">
    <location>
        <begin position="228"/>
        <end position="239"/>
    </location>
</feature>
<dbReference type="AlphaFoldDB" id="A0A7R8UC72"/>
<accession>A0A7R8UC72</accession>
<feature type="coiled-coil region" evidence="1">
    <location>
        <begin position="284"/>
        <end position="354"/>
    </location>
</feature>
<reference evidence="3 4" key="1">
    <citation type="submission" date="2020-11" db="EMBL/GenBank/DDBJ databases">
        <authorList>
            <person name="Wallbank WR R."/>
            <person name="Pardo Diaz C."/>
            <person name="Kozak K."/>
            <person name="Martin S."/>
            <person name="Jiggins C."/>
            <person name="Moest M."/>
            <person name="Warren A I."/>
            <person name="Generalovic N T."/>
            <person name="Byers J.R.P. K."/>
            <person name="Montejo-Kovacevich G."/>
            <person name="Yen C E."/>
        </authorList>
    </citation>
    <scope>NUCLEOTIDE SEQUENCE [LARGE SCALE GENOMIC DNA]</scope>
</reference>
<evidence type="ECO:0000256" key="2">
    <source>
        <dbReference type="SAM" id="MobiDB-lite"/>
    </source>
</evidence>
<dbReference type="OrthoDB" id="10671790at2759"/>
<dbReference type="Proteomes" id="UP000594454">
    <property type="component" value="Chromosome 1"/>
</dbReference>
<dbReference type="EMBL" id="LR899009">
    <property type="protein sequence ID" value="CAD7078077.1"/>
    <property type="molecule type" value="Genomic_DNA"/>
</dbReference>
<organism evidence="3 4">
    <name type="scientific">Hermetia illucens</name>
    <name type="common">Black soldier fly</name>
    <dbReference type="NCBI Taxonomy" id="343691"/>
    <lineage>
        <taxon>Eukaryota</taxon>
        <taxon>Metazoa</taxon>
        <taxon>Ecdysozoa</taxon>
        <taxon>Arthropoda</taxon>
        <taxon>Hexapoda</taxon>
        <taxon>Insecta</taxon>
        <taxon>Pterygota</taxon>
        <taxon>Neoptera</taxon>
        <taxon>Endopterygota</taxon>
        <taxon>Diptera</taxon>
        <taxon>Brachycera</taxon>
        <taxon>Stratiomyomorpha</taxon>
        <taxon>Stratiomyidae</taxon>
        <taxon>Hermetiinae</taxon>
        <taxon>Hermetia</taxon>
    </lineage>
</organism>
<feature type="compositionally biased region" description="Low complexity" evidence="2">
    <location>
        <begin position="119"/>
        <end position="132"/>
    </location>
</feature>
<evidence type="ECO:0000313" key="4">
    <source>
        <dbReference type="Proteomes" id="UP000594454"/>
    </source>
</evidence>
<protein>
    <submittedName>
        <fullName evidence="3">Uncharacterized protein</fullName>
    </submittedName>
</protein>
<feature type="compositionally biased region" description="Basic and acidic residues" evidence="2">
    <location>
        <begin position="240"/>
        <end position="254"/>
    </location>
</feature>
<feature type="region of interest" description="Disordered" evidence="2">
    <location>
        <begin position="163"/>
        <end position="281"/>
    </location>
</feature>
<dbReference type="InParanoid" id="A0A7R8UC72"/>
<keyword evidence="4" id="KW-1185">Reference proteome</keyword>
<name>A0A7R8UC72_HERIL</name>